<gene>
    <name evidence="14" type="ORF">SAY87_028434</name>
</gene>
<dbReference type="GO" id="GO:0016757">
    <property type="term" value="F:glycosyltransferase activity"/>
    <property type="evidence" value="ECO:0007669"/>
    <property type="project" value="UniProtKB-KW"/>
</dbReference>
<comment type="pathway">
    <text evidence="2">Glycan metabolism.</text>
</comment>
<keyword evidence="10" id="KW-0325">Glycoprotein</keyword>
<reference evidence="14 15" key="1">
    <citation type="journal article" date="2023" name="Hortic Res">
        <title>Pangenome of water caltrop reveals structural variations and asymmetric subgenome divergence after allopolyploidization.</title>
        <authorList>
            <person name="Zhang X."/>
            <person name="Chen Y."/>
            <person name="Wang L."/>
            <person name="Yuan Y."/>
            <person name="Fang M."/>
            <person name="Shi L."/>
            <person name="Lu R."/>
            <person name="Comes H.P."/>
            <person name="Ma Y."/>
            <person name="Chen Y."/>
            <person name="Huang G."/>
            <person name="Zhou Y."/>
            <person name="Zheng Z."/>
            <person name="Qiu Y."/>
        </authorList>
    </citation>
    <scope>NUCLEOTIDE SEQUENCE [LARGE SCALE GENOMIC DNA]</scope>
    <source>
        <tissue evidence="14">Roots</tissue>
    </source>
</reference>
<comment type="similarity">
    <text evidence="3">Belongs to the glycosyltransferase GT106 family.</text>
</comment>
<evidence type="ECO:0000256" key="12">
    <source>
        <dbReference type="ARBA" id="ARBA00023277"/>
    </source>
</evidence>
<evidence type="ECO:0000256" key="2">
    <source>
        <dbReference type="ARBA" id="ARBA00004881"/>
    </source>
</evidence>
<keyword evidence="5" id="KW-0808">Transferase</keyword>
<keyword evidence="8" id="KW-1133">Transmembrane helix</keyword>
<comment type="caution">
    <text evidence="14">The sequence shown here is derived from an EMBL/GenBank/DDBJ whole genome shotgun (WGS) entry which is preliminary data.</text>
</comment>
<organism evidence="14 15">
    <name type="scientific">Trapa incisa</name>
    <dbReference type="NCBI Taxonomy" id="236973"/>
    <lineage>
        <taxon>Eukaryota</taxon>
        <taxon>Viridiplantae</taxon>
        <taxon>Streptophyta</taxon>
        <taxon>Embryophyta</taxon>
        <taxon>Tracheophyta</taxon>
        <taxon>Spermatophyta</taxon>
        <taxon>Magnoliopsida</taxon>
        <taxon>eudicotyledons</taxon>
        <taxon>Gunneridae</taxon>
        <taxon>Pentapetalae</taxon>
        <taxon>rosids</taxon>
        <taxon>malvids</taxon>
        <taxon>Myrtales</taxon>
        <taxon>Lythraceae</taxon>
        <taxon>Trapa</taxon>
    </lineage>
</organism>
<keyword evidence="6" id="KW-0812">Transmembrane</keyword>
<evidence type="ECO:0000256" key="13">
    <source>
        <dbReference type="ARBA" id="ARBA00030350"/>
    </source>
</evidence>
<keyword evidence="9" id="KW-0472">Membrane</keyword>
<dbReference type="GO" id="GO:0016020">
    <property type="term" value="C:membrane"/>
    <property type="evidence" value="ECO:0007669"/>
    <property type="project" value="UniProtKB-SubCell"/>
</dbReference>
<keyword evidence="11" id="KW-0294">Fucose metabolism</keyword>
<evidence type="ECO:0000313" key="15">
    <source>
        <dbReference type="Proteomes" id="UP001345219"/>
    </source>
</evidence>
<evidence type="ECO:0000256" key="10">
    <source>
        <dbReference type="ARBA" id="ARBA00023180"/>
    </source>
</evidence>
<name>A0AAN7KUW0_9MYRT</name>
<evidence type="ECO:0000313" key="14">
    <source>
        <dbReference type="EMBL" id="KAK4773415.1"/>
    </source>
</evidence>
<dbReference type="PANTHER" id="PTHR31741:SF105">
    <property type="entry name" value="O-FUCOSYLTRANSFERASE FAMILY PROTEIN"/>
    <property type="match status" value="1"/>
</dbReference>
<evidence type="ECO:0000256" key="8">
    <source>
        <dbReference type="ARBA" id="ARBA00022989"/>
    </source>
</evidence>
<evidence type="ECO:0000256" key="6">
    <source>
        <dbReference type="ARBA" id="ARBA00022692"/>
    </source>
</evidence>
<evidence type="ECO:0000256" key="1">
    <source>
        <dbReference type="ARBA" id="ARBA00004606"/>
    </source>
</evidence>
<dbReference type="PANTHER" id="PTHR31741">
    <property type="entry name" value="OS02G0726500 PROTEIN-RELATED"/>
    <property type="match status" value="1"/>
</dbReference>
<protein>
    <recommendedName>
        <fullName evidence="13">O-fucosyltransferase family protein</fullName>
    </recommendedName>
</protein>
<accession>A0AAN7KUW0</accession>
<evidence type="ECO:0000256" key="11">
    <source>
        <dbReference type="ARBA" id="ARBA00023253"/>
    </source>
</evidence>
<dbReference type="InterPro" id="IPR019378">
    <property type="entry name" value="GDP-Fuc_O-FucTrfase"/>
</dbReference>
<dbReference type="GO" id="GO:0006004">
    <property type="term" value="P:fucose metabolic process"/>
    <property type="evidence" value="ECO:0007669"/>
    <property type="project" value="UniProtKB-KW"/>
</dbReference>
<evidence type="ECO:0000256" key="3">
    <source>
        <dbReference type="ARBA" id="ARBA00007737"/>
    </source>
</evidence>
<dbReference type="InterPro" id="IPR024709">
    <property type="entry name" value="FucosylTrfase_pln"/>
</dbReference>
<comment type="subcellular location">
    <subcellularLocation>
        <location evidence="1">Membrane</location>
        <topology evidence="1">Single-pass type II membrane protein</topology>
    </subcellularLocation>
</comment>
<evidence type="ECO:0000256" key="4">
    <source>
        <dbReference type="ARBA" id="ARBA00022676"/>
    </source>
</evidence>
<dbReference type="GO" id="GO:0005737">
    <property type="term" value="C:cytoplasm"/>
    <property type="evidence" value="ECO:0007669"/>
    <property type="project" value="TreeGrafter"/>
</dbReference>
<dbReference type="CDD" id="cd11299">
    <property type="entry name" value="O-FucT_plant"/>
    <property type="match status" value="1"/>
</dbReference>
<evidence type="ECO:0000256" key="5">
    <source>
        <dbReference type="ARBA" id="ARBA00022679"/>
    </source>
</evidence>
<dbReference type="Proteomes" id="UP001345219">
    <property type="component" value="Chromosome 22"/>
</dbReference>
<keyword evidence="4" id="KW-0328">Glycosyltransferase</keyword>
<dbReference type="Pfam" id="PF10250">
    <property type="entry name" value="O-FucT"/>
    <property type="match status" value="1"/>
</dbReference>
<dbReference type="AlphaFoldDB" id="A0AAN7KUW0"/>
<sequence length="438" mass="50193">MGSSNGYLLVHANGGLNQMKIGISDMVAVTKIMNATLVLPTLDSNSFWTDSSNFKALFDWKHFMEVLKEDIHIVESLPSGLTSGKALRRAPVSWSKPVYYRRLVPLLRKNKLIHFTKTDSRLVNNGLTGSIQRLRCRAMYEALWYSDDIRELANKFVKRLRENNQHYIALHLRYEKDMLAFTGCSHNLTSAEAKELRAMRYSVKHWKDKEIDGREKRRLGGCPLTPRESGLLLEALGYSPSTRIYIVSGQTYGEEGLMPLQAKYPNLYNHFNLATSEEELKPLVNHQNKLAALDYIVAVESDVFMYTFDGNMAKAVKGHREYEGFRKTITPYQYVLHSHSHLYASTIIILNYKALFFAGCRPDFVKLVDRLDKGFMSHKRFLDRAKNLHTGRMGLPKLRKAMGVHNVKLEESFYANPYPGCICDKFSATSQNVMHPKH</sequence>
<keyword evidence="15" id="KW-1185">Reference proteome</keyword>
<proteinExistence type="inferred from homology"/>
<keyword evidence="12" id="KW-0119">Carbohydrate metabolism</keyword>
<dbReference type="EMBL" id="JAXIOK010000004">
    <property type="protein sequence ID" value="KAK4773415.1"/>
    <property type="molecule type" value="Genomic_DNA"/>
</dbReference>
<keyword evidence="7" id="KW-0735">Signal-anchor</keyword>
<evidence type="ECO:0000256" key="7">
    <source>
        <dbReference type="ARBA" id="ARBA00022968"/>
    </source>
</evidence>
<evidence type="ECO:0000256" key="9">
    <source>
        <dbReference type="ARBA" id="ARBA00023136"/>
    </source>
</evidence>